<dbReference type="AlphaFoldDB" id="A0A9W4DBX0"/>
<dbReference type="EMBL" id="CAJHIT010000001">
    <property type="protein sequence ID" value="CAD6499004.1"/>
    <property type="molecule type" value="Genomic_DNA"/>
</dbReference>
<organism evidence="1 2">
    <name type="scientific">Blumeria graminis f. sp. triticale</name>
    <dbReference type="NCBI Taxonomy" id="1689686"/>
    <lineage>
        <taxon>Eukaryota</taxon>
        <taxon>Fungi</taxon>
        <taxon>Dikarya</taxon>
        <taxon>Ascomycota</taxon>
        <taxon>Pezizomycotina</taxon>
        <taxon>Leotiomycetes</taxon>
        <taxon>Erysiphales</taxon>
        <taxon>Erysiphaceae</taxon>
        <taxon>Blumeria</taxon>
    </lineage>
</organism>
<protein>
    <submittedName>
        <fullName evidence="1">BgTH12-04658</fullName>
    </submittedName>
</protein>
<accession>A0A9W4DBX0</accession>
<comment type="caution">
    <text evidence="1">The sequence shown here is derived from an EMBL/GenBank/DDBJ whole genome shotgun (WGS) entry which is preliminary data.</text>
</comment>
<gene>
    <name evidence="1" type="ORF">BGTH12_LOCUS362</name>
</gene>
<sequence>MPSPWRSRHSCAWKEASSGGQSIKEVKVHYIADLRDI</sequence>
<dbReference type="Proteomes" id="UP000683417">
    <property type="component" value="Unassembled WGS sequence"/>
</dbReference>
<reference evidence="1" key="1">
    <citation type="submission" date="2020-10" db="EMBL/GenBank/DDBJ databases">
        <authorList>
            <person name="Muller C M."/>
        </authorList>
    </citation>
    <scope>NUCLEOTIDE SEQUENCE</scope>
    <source>
        <strain evidence="1">THUN-12</strain>
    </source>
</reference>
<name>A0A9W4DBX0_BLUGR</name>
<evidence type="ECO:0000313" key="1">
    <source>
        <dbReference type="EMBL" id="CAD6499004.1"/>
    </source>
</evidence>
<evidence type="ECO:0000313" key="2">
    <source>
        <dbReference type="Proteomes" id="UP000683417"/>
    </source>
</evidence>
<proteinExistence type="predicted"/>